<accession>A0A183TVB0</accession>
<keyword evidence="2" id="KW-1185">Reference proteome</keyword>
<evidence type="ECO:0000313" key="1">
    <source>
        <dbReference type="EMBL" id="VDM23778.1"/>
    </source>
</evidence>
<sequence length="850" mass="97817">MGITHLPASISPSCKGLVWLNAALLYKYDFPEEGTAEFDQQFINDVLEPSEARLRMKLYRHSNASFLAINLMPTFFEDQCEQMLMIENEASTSSLMRDHQRFRAVHQSLLAGSCEMSETDLILITMRSREVHFVKSPLLLFSRWRRRIAAIRISAETSNDFRHSLAEDPSARRASGSRLSKYEAPVHNASKFQFRSNTFSTTIEGFSKTSLTRIRRYTEEDDPCSLKIQFMLVESYVEYAKKLGWHFLTVKDVSPLNVRKNPYTLRYDTQNTECSPNVWLFKVAAGGIIFVQLTFVEPVRILVWNASQLCNVIPIEDGGTAVVENLRELETIKDEMVSRGHVHSFTYDFHLRMVATYLVGGQQVLFNQGYNTNAFLIDFLQYYGCRPPYARNCIYEERVEFSHLPVNSTLIWEHFLVEKSSEWRVVRLKPLNTGASDQFMLVSEEPKEYLGQAYKAIRVVLHDQQAKAVRDCLAIKFYIILVASERTDPFVENVMFGSGAQACVEMGEFKEMESVREDENEIEDGNTSQFEFTTDTSESTTPCGRRRFCSGDHVPSLRAADITRKFSTDADSMLASRSVDRYAATNEDNPRLSIQKNAPRRHRKQVSKWHAQRMSEHGAVLPREQVIYVHYLSVRQRKLQEELEDSVVHYRLRLQKLVEDAGWHCKRDQLWNSMLECPTKRAEANTSGSSRKFFAESSTDVGAVLRNVTSTALSVSDIDKLLGYVRSKSMFDVEPMLDVLTRDFAADPFFRFLILHFGEKRCRFFCSDVKKHLVIMSNSPQHSAFLMTVFAKDHLEMRLIYKDHGETNNDWLAEVMDDPLRAQFDEIVRCAASFCWMEVVHSSPSGKIRT</sequence>
<dbReference type="PANTHER" id="PTHR14918">
    <property type="entry name" value="KICSTOR COMPLEX PROTEIN SZT2"/>
    <property type="match status" value="1"/>
</dbReference>
<organism evidence="2 3">
    <name type="scientific">Toxocara canis</name>
    <name type="common">Canine roundworm</name>
    <dbReference type="NCBI Taxonomy" id="6265"/>
    <lineage>
        <taxon>Eukaryota</taxon>
        <taxon>Metazoa</taxon>
        <taxon>Ecdysozoa</taxon>
        <taxon>Nematoda</taxon>
        <taxon>Chromadorea</taxon>
        <taxon>Rhabditida</taxon>
        <taxon>Spirurina</taxon>
        <taxon>Ascaridomorpha</taxon>
        <taxon>Ascaridoidea</taxon>
        <taxon>Toxocaridae</taxon>
        <taxon>Toxocara</taxon>
    </lineage>
</organism>
<dbReference type="EMBL" id="UYWY01000062">
    <property type="protein sequence ID" value="VDM23778.1"/>
    <property type="molecule type" value="Genomic_DNA"/>
</dbReference>
<dbReference type="PANTHER" id="PTHR14918:SF3">
    <property type="entry name" value="KICSTOR COMPLEX PROTEIN SZT2"/>
    <property type="match status" value="1"/>
</dbReference>
<evidence type="ECO:0000313" key="3">
    <source>
        <dbReference type="WBParaSite" id="TCNE_0000017901-mRNA-1"/>
    </source>
</evidence>
<gene>
    <name evidence="1" type="ORF">TCNE_LOCUS180</name>
</gene>
<dbReference type="AlphaFoldDB" id="A0A183TVB0"/>
<reference evidence="1 2" key="2">
    <citation type="submission" date="2018-11" db="EMBL/GenBank/DDBJ databases">
        <authorList>
            <consortium name="Pathogen Informatics"/>
        </authorList>
    </citation>
    <scope>NUCLEOTIDE SEQUENCE [LARGE SCALE GENOMIC DNA]</scope>
</reference>
<dbReference type="InterPro" id="IPR033228">
    <property type="entry name" value="SZT2"/>
</dbReference>
<dbReference type="GO" id="GO:0005777">
    <property type="term" value="C:peroxisome"/>
    <property type="evidence" value="ECO:0007669"/>
    <property type="project" value="InterPro"/>
</dbReference>
<dbReference type="WBParaSite" id="TCNE_0000017901-mRNA-1">
    <property type="protein sequence ID" value="TCNE_0000017901-mRNA-1"/>
    <property type="gene ID" value="TCNE_0000017901"/>
</dbReference>
<proteinExistence type="predicted"/>
<reference evidence="3" key="1">
    <citation type="submission" date="2016-06" db="UniProtKB">
        <authorList>
            <consortium name="WormBaseParasite"/>
        </authorList>
    </citation>
    <scope>IDENTIFICATION</scope>
</reference>
<evidence type="ECO:0000313" key="2">
    <source>
        <dbReference type="Proteomes" id="UP000050794"/>
    </source>
</evidence>
<protein>
    <submittedName>
        <fullName evidence="3">DEP domain-containing protein</fullName>
    </submittedName>
</protein>
<name>A0A183TVB0_TOXCA</name>
<dbReference type="Proteomes" id="UP000050794">
    <property type="component" value="Unassembled WGS sequence"/>
</dbReference>